<keyword evidence="10" id="KW-1185">Reference proteome</keyword>
<feature type="domain" description="XPG N-terminal" evidence="8">
    <location>
        <begin position="1"/>
        <end position="98"/>
    </location>
</feature>
<dbReference type="GO" id="GO:0004520">
    <property type="term" value="F:DNA endonuclease activity"/>
    <property type="evidence" value="ECO:0007669"/>
    <property type="project" value="TreeGrafter"/>
</dbReference>
<evidence type="ECO:0000256" key="5">
    <source>
        <dbReference type="ARBA" id="ARBA00023204"/>
    </source>
</evidence>
<dbReference type="Pfam" id="PF00752">
    <property type="entry name" value="XPG_N"/>
    <property type="match status" value="1"/>
</dbReference>
<reference evidence="9" key="2">
    <citation type="submission" date="2025-09" db="UniProtKB">
        <authorList>
            <consortium name="Ensembl"/>
        </authorList>
    </citation>
    <scope>IDENTIFICATION</scope>
</reference>
<dbReference type="PANTHER" id="PTHR16171">
    <property type="entry name" value="DNA REPAIR PROTEIN COMPLEMENTING XP-G CELLS-RELATED"/>
    <property type="match status" value="1"/>
</dbReference>
<keyword evidence="4" id="KW-0227">DNA damage</keyword>
<evidence type="ECO:0000256" key="6">
    <source>
        <dbReference type="ARBA" id="ARBA00023242"/>
    </source>
</evidence>
<evidence type="ECO:0000313" key="10">
    <source>
        <dbReference type="Proteomes" id="UP000261340"/>
    </source>
</evidence>
<keyword evidence="5" id="KW-0234">DNA repair</keyword>
<dbReference type="PROSITE" id="PS00841">
    <property type="entry name" value="XPG_1"/>
    <property type="match status" value="1"/>
</dbReference>
<reference evidence="9" key="1">
    <citation type="submission" date="2025-08" db="UniProtKB">
        <authorList>
            <consortium name="Ensembl"/>
        </authorList>
    </citation>
    <scope>IDENTIFICATION</scope>
</reference>
<evidence type="ECO:0000256" key="4">
    <source>
        <dbReference type="ARBA" id="ARBA00022763"/>
    </source>
</evidence>
<dbReference type="Proteomes" id="UP000261340">
    <property type="component" value="Unplaced"/>
</dbReference>
<organism evidence="9 10">
    <name type="scientific">Amphilophus citrinellus</name>
    <name type="common">Midas cichlid</name>
    <name type="synonym">Cichlasoma citrinellum</name>
    <dbReference type="NCBI Taxonomy" id="61819"/>
    <lineage>
        <taxon>Eukaryota</taxon>
        <taxon>Metazoa</taxon>
        <taxon>Chordata</taxon>
        <taxon>Craniata</taxon>
        <taxon>Vertebrata</taxon>
        <taxon>Euteleostomi</taxon>
        <taxon>Actinopterygii</taxon>
        <taxon>Neopterygii</taxon>
        <taxon>Teleostei</taxon>
        <taxon>Neoteleostei</taxon>
        <taxon>Acanthomorphata</taxon>
        <taxon>Ovalentaria</taxon>
        <taxon>Cichlomorphae</taxon>
        <taxon>Cichliformes</taxon>
        <taxon>Cichlidae</taxon>
        <taxon>New World cichlids</taxon>
        <taxon>Cichlasomatinae</taxon>
        <taxon>Heroini</taxon>
        <taxon>Amphilophus</taxon>
    </lineage>
</organism>
<dbReference type="STRING" id="61819.ENSACIP00000028773"/>
<dbReference type="InterPro" id="IPR006085">
    <property type="entry name" value="XPG_DNA_repair_N"/>
</dbReference>
<dbReference type="SMART" id="SM00485">
    <property type="entry name" value="XPGN"/>
    <property type="match status" value="1"/>
</dbReference>
<dbReference type="GO" id="GO:0016788">
    <property type="term" value="F:hydrolase activity, acting on ester bonds"/>
    <property type="evidence" value="ECO:0007669"/>
    <property type="project" value="InterPro"/>
</dbReference>
<dbReference type="FunFam" id="3.40.50.1010:FF:000022">
    <property type="entry name" value="DNA repair protein complementing XP-G cells homolog"/>
    <property type="match status" value="1"/>
</dbReference>
<keyword evidence="3" id="KW-0255">Endonuclease</keyword>
<dbReference type="GeneTree" id="ENSGT00940000163631"/>
<dbReference type="GO" id="GO:0006289">
    <property type="term" value="P:nucleotide-excision repair"/>
    <property type="evidence" value="ECO:0007669"/>
    <property type="project" value="InterPro"/>
</dbReference>
<sequence>MGVHGLWRLLESTGKPINPETLEGKIVAVDISIWLNQAVKGVRDRDGNSVQNAHLLTLFHRICKLLFFRIRPVFVFDGDAPLLKKQTLALRRQRKEELTRESRNTNEKLIKTFLKRQAIKAALGDHSKEPLPSLSSVKRNEVDDMYVLPSLPPAEDKDKSSSEEEEEKEEEEEIVDNPNSMDINSEEFASLPPEMKHEILKDMKEFSKRRRTMFHKPPERSGDFSQYQLAGLLQRNQLNQRLEGVEKEMNQRNVGSAPELCQQDGAQHSRSVESQRLVSEDHSHYILIKGEAVGRLSHYCAVYAQ</sequence>
<dbReference type="GO" id="GO:0005634">
    <property type="term" value="C:nucleus"/>
    <property type="evidence" value="ECO:0007669"/>
    <property type="project" value="UniProtKB-SubCell"/>
</dbReference>
<feature type="compositionally biased region" description="Acidic residues" evidence="7">
    <location>
        <begin position="163"/>
        <end position="175"/>
    </location>
</feature>
<feature type="region of interest" description="Disordered" evidence="7">
    <location>
        <begin position="148"/>
        <end position="195"/>
    </location>
</feature>
<keyword evidence="6" id="KW-0539">Nucleus</keyword>
<dbReference type="SUPFAM" id="SSF88723">
    <property type="entry name" value="PIN domain-like"/>
    <property type="match status" value="1"/>
</dbReference>
<dbReference type="GO" id="GO:0003697">
    <property type="term" value="F:single-stranded DNA binding"/>
    <property type="evidence" value="ECO:0007669"/>
    <property type="project" value="InterPro"/>
</dbReference>
<comment type="similarity">
    <text evidence="2">Belongs to the XPG/RAD2 endonuclease family. XPG subfamily.</text>
</comment>
<comment type="subcellular location">
    <subcellularLocation>
        <location evidence="1">Nucleus</location>
    </subcellularLocation>
</comment>
<evidence type="ECO:0000256" key="1">
    <source>
        <dbReference type="ARBA" id="ARBA00004123"/>
    </source>
</evidence>
<evidence type="ECO:0000259" key="8">
    <source>
        <dbReference type="SMART" id="SM00485"/>
    </source>
</evidence>
<dbReference type="OMA" id="LIHKPPE"/>
<accession>A0A3Q0T1R6</accession>
<dbReference type="PANTHER" id="PTHR16171:SF11">
    <property type="entry name" value="DNA EXCISION REPAIR PROTEIN ERCC-5"/>
    <property type="match status" value="1"/>
</dbReference>
<evidence type="ECO:0000313" key="9">
    <source>
        <dbReference type="Ensembl" id="ENSACIP00000028773.1"/>
    </source>
</evidence>
<dbReference type="Ensembl" id="ENSACIT00000029537.1">
    <property type="protein sequence ID" value="ENSACIP00000028773.1"/>
    <property type="gene ID" value="ENSACIG00000022271.1"/>
</dbReference>
<protein>
    <recommendedName>
        <fullName evidence="8">XPG N-terminal domain-containing protein</fullName>
    </recommendedName>
</protein>
<name>A0A3Q0T1R6_AMPCI</name>
<evidence type="ECO:0000256" key="3">
    <source>
        <dbReference type="ARBA" id="ARBA00022759"/>
    </source>
</evidence>
<dbReference type="Gene3D" id="3.40.50.1010">
    <property type="entry name" value="5'-nuclease"/>
    <property type="match status" value="1"/>
</dbReference>
<keyword evidence="3" id="KW-0378">Hydrolase</keyword>
<dbReference type="PRINTS" id="PR00066">
    <property type="entry name" value="XRODRMPGMNTG"/>
</dbReference>
<dbReference type="PRINTS" id="PR00853">
    <property type="entry name" value="XPGRADSUPER"/>
</dbReference>
<keyword evidence="3" id="KW-0540">Nuclease</keyword>
<proteinExistence type="inferred from homology"/>
<evidence type="ECO:0000256" key="2">
    <source>
        <dbReference type="ARBA" id="ARBA00005283"/>
    </source>
</evidence>
<evidence type="ECO:0000256" key="7">
    <source>
        <dbReference type="SAM" id="MobiDB-lite"/>
    </source>
</evidence>
<dbReference type="InterPro" id="IPR006084">
    <property type="entry name" value="XPG/Rad2"/>
</dbReference>
<dbReference type="CDD" id="cd09868">
    <property type="entry name" value="PIN_XPG_RAD2"/>
    <property type="match status" value="1"/>
</dbReference>
<dbReference type="AlphaFoldDB" id="A0A3Q0T1R6"/>
<dbReference type="InterPro" id="IPR019974">
    <property type="entry name" value="XPG_CS"/>
</dbReference>
<dbReference type="InterPro" id="IPR029060">
    <property type="entry name" value="PIN-like_dom_sf"/>
</dbReference>
<dbReference type="InterPro" id="IPR001044">
    <property type="entry name" value="XPG/Rad2_eukaryotes"/>
</dbReference>